<organism evidence="3">
    <name type="scientific">Onchocerca ochengi</name>
    <name type="common">Filarial nematode worm</name>
    <dbReference type="NCBI Taxonomy" id="42157"/>
    <lineage>
        <taxon>Eukaryota</taxon>
        <taxon>Metazoa</taxon>
        <taxon>Ecdysozoa</taxon>
        <taxon>Nematoda</taxon>
        <taxon>Chromadorea</taxon>
        <taxon>Rhabditida</taxon>
        <taxon>Spirurina</taxon>
        <taxon>Spiruromorpha</taxon>
        <taxon>Filarioidea</taxon>
        <taxon>Onchocercidae</taxon>
        <taxon>Onchocerca</taxon>
    </lineage>
</organism>
<keyword evidence="3" id="KW-0496">Mitochondrion</keyword>
<feature type="transmembrane region" description="Helical" evidence="1">
    <location>
        <begin position="77"/>
        <end position="105"/>
    </location>
</feature>
<evidence type="ECO:0000313" key="2">
    <source>
        <dbReference type="EMBL" id="APA19084.1"/>
    </source>
</evidence>
<dbReference type="AlphaFoldDB" id="A0A1E1GIX0"/>
<protein>
    <submittedName>
        <fullName evidence="3">ATP synthase F0 subunit 6</fullName>
    </submittedName>
</protein>
<evidence type="ECO:0000313" key="3">
    <source>
        <dbReference type="EMBL" id="BAV82801.1"/>
    </source>
</evidence>
<accession>A0A1E1GIX0</accession>
<reference evidence="2" key="1">
    <citation type="submission" date="2016-05" db="EMBL/GenBank/DDBJ databases">
        <title>Complete mitochondrial genome of a filarial nematode parasite of cattle,Onchocerca ochengi.</title>
        <authorList>
            <person name="Jaleta T."/>
        </authorList>
    </citation>
    <scope>NUCLEOTIDE SEQUENCE</scope>
    <source>
        <strain evidence="2">1</strain>
    </source>
</reference>
<geneLocation type="mitochondrion" evidence="3"/>
<evidence type="ECO:0000256" key="1">
    <source>
        <dbReference type="SAM" id="Phobius"/>
    </source>
</evidence>
<keyword evidence="1" id="KW-0812">Transmembrane</keyword>
<proteinExistence type="predicted"/>
<feature type="transmembrane region" description="Helical" evidence="1">
    <location>
        <begin position="161"/>
        <end position="191"/>
    </location>
</feature>
<feature type="transmembrane region" description="Helical" evidence="1">
    <location>
        <begin position="6"/>
        <end position="37"/>
    </location>
</feature>
<gene>
    <name evidence="3" type="primary">ATP6</name>
</gene>
<name>A0A1E1GIX0_ONCOC</name>
<dbReference type="GeneID" id="38831626"/>
<dbReference type="EMBL" id="AP017693">
    <property type="protein sequence ID" value="BAV82801.1"/>
    <property type="molecule type" value="Genomic_DNA"/>
</dbReference>
<feature type="transmembrane region" description="Helical" evidence="1">
    <location>
        <begin position="117"/>
        <end position="149"/>
    </location>
</feature>
<feature type="transmembrane region" description="Helical" evidence="1">
    <location>
        <begin position="49"/>
        <end position="71"/>
    </location>
</feature>
<dbReference type="RefSeq" id="YP_009550073.1">
    <property type="nucleotide sequence ID" value="NC_031891.2"/>
</dbReference>
<keyword evidence="1" id="KW-1133">Transmembrane helix</keyword>
<dbReference type="EMBL" id="AP017694">
    <property type="protein sequence ID" value="BAV82813.1"/>
    <property type="molecule type" value="Genomic_DNA"/>
</dbReference>
<dbReference type="EMBL" id="KX181289">
    <property type="protein sequence ID" value="APA19084.1"/>
    <property type="molecule type" value="Genomic_DNA"/>
</dbReference>
<dbReference type="CTD" id="4508"/>
<reference evidence="3" key="2">
    <citation type="submission" date="2016-10" db="EMBL/GenBank/DDBJ databases">
        <title>Complete mitochondrial genomes of 50 helminths species.</title>
        <authorList>
            <person name="Kikuchi T."/>
            <person name="Holroyd N."/>
            <person name="Berriman M."/>
        </authorList>
    </citation>
    <scope>NUCLEOTIDE SEQUENCE</scope>
</reference>
<sequence>MLLFFFIWFWLVFYLFYMELSKFSSLGVLGVFVNVLVSGFSHQGFQSSVFFKFVVFFLLVFWMSGLLFPLFSPWACVGFLFFVTNFSWLGVRTFILAVDSFLIFFEGDHSWEWFSSLVMFFSHWLSFLMSGVALTLRISIIFLIGHFLMFTVLDMSVFYSLFFLLFVVPVELFFAFLQSYIFLTLVCMFLLNMI</sequence>
<keyword evidence="1" id="KW-0472">Membrane</keyword>